<sequence length="365" mass="39759">MRVRTVVGIAAAVAVVHWCMIWGPVSWGVPALVLAPAQPAPMQAVWVTMPSPEPEPSIPQEVKPAAEPASPRPPSRRRIAPVAPPVPEPLPSITVPAADAVTVQEGEVVDAAEAVQPQELEHLPATPVVPQHPAGPTLQVRDAQGAAVTLALPDDGSALQQHMLLRYKVHGFVKQQEYHAHAELEWQVGGGQYQARQSISAFLLGSMEQHSTGLMSEQGLQPLDFSDRRFFKTRFVHFDWAAGQALFTPERPAARIGTGAQDRLSVFMQLAAMLQAMPQLHQPGVRIETPVLGSRSLQMWTFVVEGDELLELPAGAVQTLRLHRQPKAGEAETAQLWVDPARGFVPVRIHMQEANGDEMDLSLKR</sequence>
<evidence type="ECO:0000313" key="2">
    <source>
        <dbReference type="EMBL" id="KUF40513.1"/>
    </source>
</evidence>
<dbReference type="RefSeq" id="WP_058879962.1">
    <property type="nucleotide sequence ID" value="NZ_LPXH01000027.1"/>
</dbReference>
<evidence type="ECO:0000313" key="3">
    <source>
        <dbReference type="Proteomes" id="UP000053300"/>
    </source>
</evidence>
<dbReference type="InterPro" id="IPR021457">
    <property type="entry name" value="DUF3108"/>
</dbReference>
<protein>
    <recommendedName>
        <fullName evidence="4">DUF3108 domain-containing protein</fullName>
    </recommendedName>
</protein>
<gene>
    <name evidence="2" type="ORF">AS359_03045</name>
</gene>
<reference evidence="2 3" key="1">
    <citation type="submission" date="2015-12" db="EMBL/GenBank/DDBJ databases">
        <title>Complete genome sequence of a multi-drug resistant strain Acidovorax sp. 12322-1.</title>
        <authorList>
            <person name="Ming D."/>
            <person name="Wang M."/>
            <person name="Hu S."/>
            <person name="Zhou Y."/>
            <person name="Jiang T."/>
        </authorList>
    </citation>
    <scope>NUCLEOTIDE SEQUENCE [LARGE SCALE GENOMIC DNA]</scope>
    <source>
        <strain evidence="2 3">12322-1</strain>
    </source>
</reference>
<dbReference type="EMBL" id="LPXH01000027">
    <property type="protein sequence ID" value="KUF40513.1"/>
    <property type="molecule type" value="Genomic_DNA"/>
</dbReference>
<name>A0A0W7YZK6_9BURK</name>
<keyword evidence="3" id="KW-1185">Reference proteome</keyword>
<dbReference type="STRING" id="225992.B5M06_07055"/>
<dbReference type="AlphaFoldDB" id="A0A0W7YZK6"/>
<evidence type="ECO:0000256" key="1">
    <source>
        <dbReference type="SAM" id="MobiDB-lite"/>
    </source>
</evidence>
<dbReference type="Pfam" id="PF11306">
    <property type="entry name" value="DUF3108"/>
    <property type="match status" value="1"/>
</dbReference>
<organism evidence="2 3">
    <name type="scientific">Comamonas kerstersii</name>
    <dbReference type="NCBI Taxonomy" id="225992"/>
    <lineage>
        <taxon>Bacteria</taxon>
        <taxon>Pseudomonadati</taxon>
        <taxon>Pseudomonadota</taxon>
        <taxon>Betaproteobacteria</taxon>
        <taxon>Burkholderiales</taxon>
        <taxon>Comamonadaceae</taxon>
        <taxon>Comamonas</taxon>
    </lineage>
</organism>
<evidence type="ECO:0008006" key="4">
    <source>
        <dbReference type="Google" id="ProtNLM"/>
    </source>
</evidence>
<dbReference type="Proteomes" id="UP000053300">
    <property type="component" value="Unassembled WGS sequence"/>
</dbReference>
<accession>A0A0W7YZK6</accession>
<proteinExistence type="predicted"/>
<comment type="caution">
    <text evidence="2">The sequence shown here is derived from an EMBL/GenBank/DDBJ whole genome shotgun (WGS) entry which is preliminary data.</text>
</comment>
<feature type="region of interest" description="Disordered" evidence="1">
    <location>
        <begin position="51"/>
        <end position="85"/>
    </location>
</feature>